<dbReference type="CDD" id="cd00024">
    <property type="entry name" value="CD_CSD"/>
    <property type="match status" value="1"/>
</dbReference>
<dbReference type="Proteomes" id="UP001289374">
    <property type="component" value="Unassembled WGS sequence"/>
</dbReference>
<dbReference type="SUPFAM" id="SSF56672">
    <property type="entry name" value="DNA/RNA polymerases"/>
    <property type="match status" value="1"/>
</dbReference>
<keyword evidence="5" id="KW-0479">Metal-binding</keyword>
<dbReference type="GO" id="GO:0004190">
    <property type="term" value="F:aspartic-type endopeptidase activity"/>
    <property type="evidence" value="ECO:0007669"/>
    <property type="project" value="UniProtKB-KW"/>
</dbReference>
<evidence type="ECO:0000259" key="19">
    <source>
        <dbReference type="PROSITE" id="PS50878"/>
    </source>
</evidence>
<dbReference type="CDD" id="cd01647">
    <property type="entry name" value="RT_LTR"/>
    <property type="match status" value="1"/>
</dbReference>
<feature type="region of interest" description="Disordered" evidence="17">
    <location>
        <begin position="121"/>
        <end position="179"/>
    </location>
</feature>
<dbReference type="SMART" id="SM00298">
    <property type="entry name" value="CHROMO"/>
    <property type="match status" value="1"/>
</dbReference>
<dbReference type="FunFam" id="3.30.70.270:FF:000020">
    <property type="entry name" value="Transposon Tf2-6 polyprotein-like Protein"/>
    <property type="match status" value="1"/>
</dbReference>
<gene>
    <name evidence="21" type="ORF">Sango_2832900</name>
</gene>
<dbReference type="PANTHER" id="PTHR37984:SF5">
    <property type="entry name" value="PROTEIN NYNRIN-LIKE"/>
    <property type="match status" value="1"/>
</dbReference>
<reference evidence="21" key="2">
    <citation type="journal article" date="2024" name="Plant">
        <title>Genomic evolution and insights into agronomic trait innovations of Sesamum species.</title>
        <authorList>
            <person name="Miao H."/>
            <person name="Wang L."/>
            <person name="Qu L."/>
            <person name="Liu H."/>
            <person name="Sun Y."/>
            <person name="Le M."/>
            <person name="Wang Q."/>
            <person name="Wei S."/>
            <person name="Zheng Y."/>
            <person name="Lin W."/>
            <person name="Duan Y."/>
            <person name="Cao H."/>
            <person name="Xiong S."/>
            <person name="Wang X."/>
            <person name="Wei L."/>
            <person name="Li C."/>
            <person name="Ma Q."/>
            <person name="Ju M."/>
            <person name="Zhao R."/>
            <person name="Li G."/>
            <person name="Mu C."/>
            <person name="Tian Q."/>
            <person name="Mei H."/>
            <person name="Zhang T."/>
            <person name="Gao T."/>
            <person name="Zhang H."/>
        </authorList>
    </citation>
    <scope>NUCLEOTIDE SEQUENCE</scope>
    <source>
        <strain evidence="21">K16</strain>
    </source>
</reference>
<reference evidence="21" key="1">
    <citation type="submission" date="2020-06" db="EMBL/GenBank/DDBJ databases">
        <authorList>
            <person name="Li T."/>
            <person name="Hu X."/>
            <person name="Zhang T."/>
            <person name="Song X."/>
            <person name="Zhang H."/>
            <person name="Dai N."/>
            <person name="Sheng W."/>
            <person name="Hou X."/>
            <person name="Wei L."/>
        </authorList>
    </citation>
    <scope>NUCLEOTIDE SEQUENCE</scope>
    <source>
        <strain evidence="21">K16</strain>
        <tissue evidence="21">Leaf</tissue>
    </source>
</reference>
<dbReference type="Pfam" id="PF03732">
    <property type="entry name" value="Retrotrans_gag"/>
    <property type="match status" value="1"/>
</dbReference>
<dbReference type="Gene3D" id="3.30.420.10">
    <property type="entry name" value="Ribonuclease H-like superfamily/Ribonuclease H"/>
    <property type="match status" value="1"/>
</dbReference>
<dbReference type="InterPro" id="IPR001584">
    <property type="entry name" value="Integrase_cat-core"/>
</dbReference>
<dbReference type="InterPro" id="IPR043128">
    <property type="entry name" value="Rev_trsase/Diguanyl_cyclase"/>
</dbReference>
<evidence type="ECO:0000313" key="22">
    <source>
        <dbReference type="Proteomes" id="UP001289374"/>
    </source>
</evidence>
<proteinExistence type="predicted"/>
<dbReference type="InterPro" id="IPR050951">
    <property type="entry name" value="Retrovirus_Pol_polyprotein"/>
</dbReference>
<dbReference type="GO" id="GO:0003723">
    <property type="term" value="F:RNA binding"/>
    <property type="evidence" value="ECO:0007669"/>
    <property type="project" value="UniProtKB-KW"/>
</dbReference>
<dbReference type="InterPro" id="IPR043502">
    <property type="entry name" value="DNA/RNA_pol_sf"/>
</dbReference>
<evidence type="ECO:0000256" key="2">
    <source>
        <dbReference type="ARBA" id="ARBA00022679"/>
    </source>
</evidence>
<evidence type="ECO:0000256" key="10">
    <source>
        <dbReference type="ARBA" id="ARBA00022884"/>
    </source>
</evidence>
<keyword evidence="22" id="KW-1185">Reference proteome</keyword>
<evidence type="ECO:0000256" key="1">
    <source>
        <dbReference type="ARBA" id="ARBA00022670"/>
    </source>
</evidence>
<feature type="region of interest" description="Disordered" evidence="17">
    <location>
        <begin position="1411"/>
        <end position="1438"/>
    </location>
</feature>
<evidence type="ECO:0000256" key="16">
    <source>
        <dbReference type="ARBA" id="ARBA00023268"/>
    </source>
</evidence>
<sequence>MVSESPRRTFTIRLNVAPDEQSPRLSGLLPLKHWTSCRFSHNGCLCPLANQVRLDTWALLWEAIREQFFPENVEYNARRALRKLEHTGSVRDYVKTFSALMLDIRDMSEKDKLFTFMEGLKPQTTPSLSQNKPGGARSFRSNSNRGGGDRKPHAQNSSQGSFSRNKPQENKQGAPQKSSGCFLCDGPHRYRDCPKKQLLNALATFTDKASPAKPAEPRPTASGENDSEEDEDNLGAISQWCNTLSHQVAAKKTMPPRARKTAPALTESHTEEEAQPQNPRKKGLMFVDVKIHGKPVRAMIDTGATHNYLASAEVERLGLVLEKGVGRVKAINSAAQPIAGVAKSVLIKVGPFEGMTNLSVVVMDDFKLILGLEFLRDTRTAVLPHVDSLMMLGAKPCIIPTLAGRNGEKNLSAMQFEKGRKRNEPSYLCTLRFEEIEQVSGPIPGVIKKLMPDELPRKLPPKRAVDHEIKLVPGTKPPARAPYRMSQLELVELRKLLKEMLESGIIKPAKSPYGAPVLFQKKADGSLRMCCDYRALNKITVKNKYPVPLVADCFDRLSRAKYFTKIDLRSGYWQVRIKEGDEAKTTVVTRYGAFEFLVMPFGLTNAPATFSTMMNQVLHGFLNEFVVVYFDDIVVYSGTLAEHVEHLRQVLTRLREHELYAKVSKCSFAQESISFLGHIVERGRIRMDPNKVQAIEEWRPPSDVHDLRSFLGLANYYRRFVKGYSEIARPLTDLLKKTETWDWTPQCQVAFDNLKRAIVTDPVLALPDMSKPFTVETDASDFALGGVLMQDGHPVAFESRKLKDVERRYSVHDKELLAVVHCLRLWRHYLLGSPFVVKTDNIAVSHFMSQPKLTSRQARWQELLSEFHFVLEYRAGSSNHVADALSHRADLATLGSVAALSSSAVATSVRDGARELLSGDPVAQGLVHLVEQGKARQFWLEEGLLMTKGNRLYVPKGGDLRKSLISECHDTLWAGHPGEERTYALVQWAYYWPQMRDNVETYVRTCLICQQDKADHQKKAGLLQPLPIPKRPWESVSMDYISGLPKVGDLGTIIVVVDRLSKYATFITAPKHVTAEGTAHLFFKHVVKYWGLPKDIVSDRDSRFTGVFWTELFRLLGSTLSMSLSYHPQSDGQTERFNSMLEEYLRHFVRGTQKDWVKLLDVAQLCFNAQKSSSTNKSAFEIVTGQQPLLPHTLDSPQGVRSPLARSFSQEWKQNVEIARSCLEKAQKRMKKYADNNRRFVKFNAGDLVMVKVPDPRVSKSSRGRDPRLMQKYVGPLPIIKRIGTEAYKVELPSWWKIHNVFHVSQLKKYSADKEDDACNQPSRPQLELTKTKEKVAEAILNHRVTSTAKRTHNEYLVKWKGCSSEENTWERVTNLKAFLPLVEAYHASHASRTSPSQVGENVKGRRTLGTLDAHSATQPLNSADQQPSPTDAGLPQS</sequence>
<dbReference type="CDD" id="cd05483">
    <property type="entry name" value="retropepsin_like_bacteria"/>
    <property type="match status" value="1"/>
</dbReference>
<dbReference type="InterPro" id="IPR012337">
    <property type="entry name" value="RNaseH-like_sf"/>
</dbReference>
<dbReference type="Pfam" id="PF00385">
    <property type="entry name" value="Chromo"/>
    <property type="match status" value="1"/>
</dbReference>
<feature type="domain" description="Chromo" evidence="18">
    <location>
        <begin position="1335"/>
        <end position="1398"/>
    </location>
</feature>
<keyword evidence="13" id="KW-0239">DNA-directed DNA polymerase</keyword>
<name>A0AAE1T753_9LAMI</name>
<dbReference type="PROSITE" id="PS50013">
    <property type="entry name" value="CHROMO_2"/>
    <property type="match status" value="1"/>
</dbReference>
<dbReference type="GO" id="GO:0015074">
    <property type="term" value="P:DNA integration"/>
    <property type="evidence" value="ECO:0007669"/>
    <property type="project" value="UniProtKB-KW"/>
</dbReference>
<evidence type="ECO:0000256" key="17">
    <source>
        <dbReference type="SAM" id="MobiDB-lite"/>
    </source>
</evidence>
<keyword evidence="8" id="KW-0378">Hydrolase</keyword>
<dbReference type="Pfam" id="PF17921">
    <property type="entry name" value="Integrase_H2C2"/>
    <property type="match status" value="1"/>
</dbReference>
<dbReference type="SUPFAM" id="SSF54160">
    <property type="entry name" value="Chromo domain-like"/>
    <property type="match status" value="1"/>
</dbReference>
<feature type="compositionally biased region" description="Polar residues" evidence="17">
    <location>
        <begin position="122"/>
        <end position="132"/>
    </location>
</feature>
<evidence type="ECO:0000256" key="11">
    <source>
        <dbReference type="ARBA" id="ARBA00022908"/>
    </source>
</evidence>
<dbReference type="PANTHER" id="PTHR37984">
    <property type="entry name" value="PROTEIN CBG26694"/>
    <property type="match status" value="1"/>
</dbReference>
<evidence type="ECO:0000256" key="7">
    <source>
        <dbReference type="ARBA" id="ARBA00022759"/>
    </source>
</evidence>
<dbReference type="SUPFAM" id="SSF50630">
    <property type="entry name" value="Acid proteases"/>
    <property type="match status" value="1"/>
</dbReference>
<dbReference type="InterPro" id="IPR034122">
    <property type="entry name" value="Retropepsin-like_bacterial"/>
</dbReference>
<dbReference type="Pfam" id="PF17919">
    <property type="entry name" value="RT_RNaseH_2"/>
    <property type="match status" value="1"/>
</dbReference>
<feature type="compositionally biased region" description="Polar residues" evidence="17">
    <location>
        <begin position="1416"/>
        <end position="1438"/>
    </location>
</feature>
<dbReference type="GO" id="GO:0003887">
    <property type="term" value="F:DNA-directed DNA polymerase activity"/>
    <property type="evidence" value="ECO:0007669"/>
    <property type="project" value="UniProtKB-KW"/>
</dbReference>
<organism evidence="21 22">
    <name type="scientific">Sesamum angolense</name>
    <dbReference type="NCBI Taxonomy" id="2727404"/>
    <lineage>
        <taxon>Eukaryota</taxon>
        <taxon>Viridiplantae</taxon>
        <taxon>Streptophyta</taxon>
        <taxon>Embryophyta</taxon>
        <taxon>Tracheophyta</taxon>
        <taxon>Spermatophyta</taxon>
        <taxon>Magnoliopsida</taxon>
        <taxon>eudicotyledons</taxon>
        <taxon>Gunneridae</taxon>
        <taxon>Pentapetalae</taxon>
        <taxon>asterids</taxon>
        <taxon>lamiids</taxon>
        <taxon>Lamiales</taxon>
        <taxon>Pedaliaceae</taxon>
        <taxon>Sesamum</taxon>
    </lineage>
</organism>
<dbReference type="Pfam" id="PF13650">
    <property type="entry name" value="Asp_protease_2"/>
    <property type="match status" value="1"/>
</dbReference>
<keyword evidence="2" id="KW-0808">Transferase</keyword>
<keyword evidence="4" id="KW-0540">Nuclease</keyword>
<keyword evidence="10" id="KW-0694">RNA-binding</keyword>
<dbReference type="SUPFAM" id="SSF53098">
    <property type="entry name" value="Ribonuclease H-like"/>
    <property type="match status" value="1"/>
</dbReference>
<keyword evidence="1" id="KW-0645">Protease</keyword>
<evidence type="ECO:0000313" key="21">
    <source>
        <dbReference type="EMBL" id="KAK4382872.1"/>
    </source>
</evidence>
<dbReference type="Gene3D" id="3.30.70.270">
    <property type="match status" value="2"/>
</dbReference>
<dbReference type="GO" id="GO:0003677">
    <property type="term" value="F:DNA binding"/>
    <property type="evidence" value="ECO:0007669"/>
    <property type="project" value="UniProtKB-KW"/>
</dbReference>
<dbReference type="Pfam" id="PF00078">
    <property type="entry name" value="RVT_1"/>
    <property type="match status" value="1"/>
</dbReference>
<dbReference type="CDD" id="cd09274">
    <property type="entry name" value="RNase_HI_RT_Ty3"/>
    <property type="match status" value="1"/>
</dbReference>
<keyword evidence="6" id="KW-0064">Aspartyl protease</keyword>
<dbReference type="PROSITE" id="PS50878">
    <property type="entry name" value="RT_POL"/>
    <property type="match status" value="1"/>
</dbReference>
<keyword evidence="12" id="KW-0695">RNA-directed DNA polymerase</keyword>
<keyword evidence="7" id="KW-0255">Endonuclease</keyword>
<keyword evidence="14" id="KW-0238">DNA-binding</keyword>
<evidence type="ECO:0000256" key="9">
    <source>
        <dbReference type="ARBA" id="ARBA00022842"/>
    </source>
</evidence>
<evidence type="ECO:0000256" key="6">
    <source>
        <dbReference type="ARBA" id="ARBA00022750"/>
    </source>
</evidence>
<dbReference type="InterPro" id="IPR023780">
    <property type="entry name" value="Chromo_domain"/>
</dbReference>
<dbReference type="GO" id="GO:0006310">
    <property type="term" value="P:DNA recombination"/>
    <property type="evidence" value="ECO:0007669"/>
    <property type="project" value="UniProtKB-KW"/>
</dbReference>
<evidence type="ECO:0000256" key="12">
    <source>
        <dbReference type="ARBA" id="ARBA00022918"/>
    </source>
</evidence>
<dbReference type="Gene3D" id="3.10.10.10">
    <property type="entry name" value="HIV Type 1 Reverse Transcriptase, subunit A, domain 1"/>
    <property type="match status" value="1"/>
</dbReference>
<evidence type="ECO:0000256" key="3">
    <source>
        <dbReference type="ARBA" id="ARBA00022695"/>
    </source>
</evidence>
<feature type="domain" description="Integrase catalytic" evidence="20">
    <location>
        <begin position="1028"/>
        <end position="1196"/>
    </location>
</feature>
<feature type="domain" description="Reverse transcriptase" evidence="19">
    <location>
        <begin position="499"/>
        <end position="680"/>
    </location>
</feature>
<dbReference type="InterPro" id="IPR041577">
    <property type="entry name" value="RT_RNaseH_2"/>
</dbReference>
<dbReference type="GO" id="GO:0046872">
    <property type="term" value="F:metal ion binding"/>
    <property type="evidence" value="ECO:0007669"/>
    <property type="project" value="UniProtKB-KW"/>
</dbReference>
<evidence type="ECO:0000256" key="13">
    <source>
        <dbReference type="ARBA" id="ARBA00022932"/>
    </source>
</evidence>
<keyword evidence="16" id="KW-0511">Multifunctional enzyme</keyword>
<evidence type="ECO:0000256" key="15">
    <source>
        <dbReference type="ARBA" id="ARBA00023172"/>
    </source>
</evidence>
<dbReference type="Gene3D" id="2.40.50.40">
    <property type="match status" value="1"/>
</dbReference>
<evidence type="ECO:0000256" key="8">
    <source>
        <dbReference type="ARBA" id="ARBA00022801"/>
    </source>
</evidence>
<dbReference type="FunFam" id="3.10.20.370:FF:000001">
    <property type="entry name" value="Retrovirus-related Pol polyprotein from transposon 17.6-like protein"/>
    <property type="match status" value="1"/>
</dbReference>
<dbReference type="GO" id="GO:0006508">
    <property type="term" value="P:proteolysis"/>
    <property type="evidence" value="ECO:0007669"/>
    <property type="project" value="UniProtKB-KW"/>
</dbReference>
<feature type="region of interest" description="Disordered" evidence="17">
    <location>
        <begin position="206"/>
        <end position="232"/>
    </location>
</feature>
<dbReference type="Gene3D" id="2.40.70.10">
    <property type="entry name" value="Acid Proteases"/>
    <property type="match status" value="1"/>
</dbReference>
<evidence type="ECO:0000259" key="18">
    <source>
        <dbReference type="PROSITE" id="PS50013"/>
    </source>
</evidence>
<feature type="compositionally biased region" description="Polar residues" evidence="17">
    <location>
        <begin position="154"/>
        <end position="179"/>
    </location>
</feature>
<dbReference type="InterPro" id="IPR056924">
    <property type="entry name" value="SH3_Tf2-1"/>
</dbReference>
<protein>
    <submittedName>
        <fullName evidence="21">Transposon Tf2-12 polyprotein</fullName>
    </submittedName>
</protein>
<dbReference type="Pfam" id="PF24626">
    <property type="entry name" value="SH3_Tf2-1"/>
    <property type="match status" value="1"/>
</dbReference>
<keyword evidence="3" id="KW-0548">Nucleotidyltransferase</keyword>
<dbReference type="InterPro" id="IPR001969">
    <property type="entry name" value="Aspartic_peptidase_AS"/>
</dbReference>
<dbReference type="InterPro" id="IPR000953">
    <property type="entry name" value="Chromo/chromo_shadow_dom"/>
</dbReference>
<dbReference type="PROSITE" id="PS00141">
    <property type="entry name" value="ASP_PROTEASE"/>
    <property type="match status" value="1"/>
</dbReference>
<evidence type="ECO:0000256" key="4">
    <source>
        <dbReference type="ARBA" id="ARBA00022722"/>
    </source>
</evidence>
<dbReference type="FunFam" id="1.10.340.70:FF:000001">
    <property type="entry name" value="Retrovirus-related Pol polyprotein from transposon gypsy-like Protein"/>
    <property type="match status" value="1"/>
</dbReference>
<comment type="caution">
    <text evidence="21">The sequence shown here is derived from an EMBL/GenBank/DDBJ whole genome shotgun (WGS) entry which is preliminary data.</text>
</comment>
<evidence type="ECO:0000259" key="20">
    <source>
        <dbReference type="PROSITE" id="PS50994"/>
    </source>
</evidence>
<keyword evidence="9" id="KW-0460">Magnesium</keyword>
<evidence type="ECO:0000256" key="5">
    <source>
        <dbReference type="ARBA" id="ARBA00022723"/>
    </source>
</evidence>
<dbReference type="GO" id="GO:0003964">
    <property type="term" value="F:RNA-directed DNA polymerase activity"/>
    <property type="evidence" value="ECO:0007669"/>
    <property type="project" value="UniProtKB-KW"/>
</dbReference>
<evidence type="ECO:0000256" key="14">
    <source>
        <dbReference type="ARBA" id="ARBA00023125"/>
    </source>
</evidence>
<dbReference type="GO" id="GO:0004519">
    <property type="term" value="F:endonuclease activity"/>
    <property type="evidence" value="ECO:0007669"/>
    <property type="project" value="UniProtKB-KW"/>
</dbReference>
<dbReference type="EMBL" id="JACGWL010000637">
    <property type="protein sequence ID" value="KAK4382872.1"/>
    <property type="molecule type" value="Genomic_DNA"/>
</dbReference>
<dbReference type="InterPro" id="IPR000477">
    <property type="entry name" value="RT_dom"/>
</dbReference>
<dbReference type="Gene3D" id="1.10.340.70">
    <property type="match status" value="1"/>
</dbReference>
<dbReference type="InterPro" id="IPR041588">
    <property type="entry name" value="Integrase_H2C2"/>
</dbReference>
<dbReference type="InterPro" id="IPR021109">
    <property type="entry name" value="Peptidase_aspartic_dom_sf"/>
</dbReference>
<dbReference type="PROSITE" id="PS50994">
    <property type="entry name" value="INTEGRASE"/>
    <property type="match status" value="1"/>
</dbReference>
<accession>A0AAE1T753</accession>
<keyword evidence="15" id="KW-0233">DNA recombination</keyword>
<feature type="region of interest" description="Disordered" evidence="17">
    <location>
        <begin position="248"/>
        <end position="281"/>
    </location>
</feature>
<keyword evidence="11" id="KW-0229">DNA integration</keyword>
<dbReference type="InterPro" id="IPR005162">
    <property type="entry name" value="Retrotrans_gag_dom"/>
</dbReference>
<dbReference type="InterPro" id="IPR036397">
    <property type="entry name" value="RNaseH_sf"/>
</dbReference>
<dbReference type="InterPro" id="IPR016197">
    <property type="entry name" value="Chromo-like_dom_sf"/>
</dbReference>